<dbReference type="Gene3D" id="3.90.226.10">
    <property type="entry name" value="2-enoyl-CoA Hydratase, Chain A, domain 1"/>
    <property type="match status" value="1"/>
</dbReference>
<comment type="caution">
    <text evidence="2">The sequence shown here is derived from an EMBL/GenBank/DDBJ whole genome shotgun (WGS) entry which is preliminary data.</text>
</comment>
<reference evidence="2 3" key="1">
    <citation type="submission" date="2023-04" db="EMBL/GenBank/DDBJ databases">
        <title>Lysobacter sp. strain UC isolated from soil sample.</title>
        <authorList>
            <person name="Choksket S."/>
            <person name="Harshvardhan F."/>
            <person name="Rana R."/>
            <person name="Patil P.B."/>
            <person name="Korpole S."/>
        </authorList>
    </citation>
    <scope>NUCLEOTIDE SEQUENCE [LARGE SCALE GENOMIC DNA]</scope>
    <source>
        <strain evidence="2 3">UC</strain>
    </source>
</reference>
<evidence type="ECO:0000256" key="1">
    <source>
        <dbReference type="ARBA" id="ARBA00005254"/>
    </source>
</evidence>
<accession>A0ABU1CBM9</accession>
<dbReference type="CDD" id="cd06558">
    <property type="entry name" value="crotonase-like"/>
    <property type="match status" value="1"/>
</dbReference>
<dbReference type="PANTHER" id="PTHR11941:SF54">
    <property type="entry name" value="ENOYL-COA HYDRATASE, MITOCHONDRIAL"/>
    <property type="match status" value="1"/>
</dbReference>
<dbReference type="SUPFAM" id="SSF52096">
    <property type="entry name" value="ClpP/crotonase"/>
    <property type="match status" value="1"/>
</dbReference>
<sequence>MSLVELHAADGIVDIKLARAPVNALNPALCNDLRGALAQAVEDGAQGIVLSGGTKVFSAGLDVPHLLSLGDDRDALMSAWETFFLAARAIAECPVPIVAAIGGHAPAGGCVLALCCDYRVMARSEDPAKPFRIGLNETQVGLVVPVGILRLMQRVVGAHRAERLVVAGDMVEAERAERIGLVDELVPMDQVDARAREWLSQLLTLPQPVMRQTRAIARADLIAAMQPEQIQLPRFIAAWSDPSTQAALKALVAKLGK</sequence>
<dbReference type="EMBL" id="JARUHG010000001">
    <property type="protein sequence ID" value="MDR0182593.1"/>
    <property type="molecule type" value="Genomic_DNA"/>
</dbReference>
<organism evidence="2 3">
    <name type="scientific">Lysobacter arvi</name>
    <dbReference type="NCBI Taxonomy" id="3038776"/>
    <lineage>
        <taxon>Bacteria</taxon>
        <taxon>Pseudomonadati</taxon>
        <taxon>Pseudomonadota</taxon>
        <taxon>Gammaproteobacteria</taxon>
        <taxon>Lysobacterales</taxon>
        <taxon>Lysobacteraceae</taxon>
        <taxon>Lysobacter</taxon>
    </lineage>
</organism>
<comment type="similarity">
    <text evidence="1">Belongs to the enoyl-CoA hydratase/isomerase family.</text>
</comment>
<protein>
    <submittedName>
        <fullName evidence="2">Enoyl-CoA hydratase/isomerase family protein</fullName>
    </submittedName>
</protein>
<proteinExistence type="inferred from homology"/>
<dbReference type="Pfam" id="PF00378">
    <property type="entry name" value="ECH_1"/>
    <property type="match status" value="1"/>
</dbReference>
<dbReference type="PANTHER" id="PTHR11941">
    <property type="entry name" value="ENOYL-COA HYDRATASE-RELATED"/>
    <property type="match status" value="1"/>
</dbReference>
<keyword evidence="3" id="KW-1185">Reference proteome</keyword>
<gene>
    <name evidence="2" type="ORF">P8609_06360</name>
</gene>
<name>A0ABU1CBM9_9GAMM</name>
<dbReference type="RefSeq" id="WP_309261716.1">
    <property type="nucleotide sequence ID" value="NZ_JARUHG010000001.1"/>
</dbReference>
<evidence type="ECO:0000313" key="2">
    <source>
        <dbReference type="EMBL" id="MDR0182593.1"/>
    </source>
</evidence>
<dbReference type="InterPro" id="IPR001753">
    <property type="entry name" value="Enoyl-CoA_hydra/iso"/>
</dbReference>
<dbReference type="InterPro" id="IPR029045">
    <property type="entry name" value="ClpP/crotonase-like_dom_sf"/>
</dbReference>
<dbReference type="Proteomes" id="UP001233535">
    <property type="component" value="Unassembled WGS sequence"/>
</dbReference>
<evidence type="ECO:0000313" key="3">
    <source>
        <dbReference type="Proteomes" id="UP001233535"/>
    </source>
</evidence>